<protein>
    <submittedName>
        <fullName evidence="5">ESAT-6 protein secretion system EspG family protein</fullName>
    </submittedName>
</protein>
<sequence length="274" mass="30068">MARRELSLPPAAANYLCTRFDLQLHPLLRVGWLPLDATESQRREAAELGRRQLVQQSLFDGDELHPFVEEAVHLLARPPLAIGLAVHAREGENFNAVLVEYGRSTVQAYQADGDSPDDLREIRVKRHEHGGLAGNAVNLLGKVTAADGSSVSVPYAHIERVSTRMGGSARTLSAALGYAGIRGAQATTLTQAFTAKRSLEGLITVRAYDRKVRRTRSLPFNVQFFATEAGCYLAQRKPGRDGQEWYTLAPADARKLIGTVNEMIRLLTSPTARV</sequence>
<dbReference type="Proteomes" id="UP000316184">
    <property type="component" value="Unassembled WGS sequence"/>
</dbReference>
<evidence type="ECO:0000256" key="4">
    <source>
        <dbReference type="ARBA" id="ARBA00023186"/>
    </source>
</evidence>
<organism evidence="5 6">
    <name type="scientific">Saccharopolyspora dendranthemae</name>
    <dbReference type="NCBI Taxonomy" id="1181886"/>
    <lineage>
        <taxon>Bacteria</taxon>
        <taxon>Bacillati</taxon>
        <taxon>Actinomycetota</taxon>
        <taxon>Actinomycetes</taxon>
        <taxon>Pseudonocardiales</taxon>
        <taxon>Pseudonocardiaceae</taxon>
        <taxon>Saccharopolyspora</taxon>
    </lineage>
</organism>
<name>A0A561VBA7_9PSEU</name>
<dbReference type="Pfam" id="PF14011">
    <property type="entry name" value="ESX-1_EspG"/>
    <property type="match status" value="1"/>
</dbReference>
<dbReference type="InterPro" id="IPR025734">
    <property type="entry name" value="EspG"/>
</dbReference>
<evidence type="ECO:0000313" key="6">
    <source>
        <dbReference type="Proteomes" id="UP000316184"/>
    </source>
</evidence>
<evidence type="ECO:0000256" key="3">
    <source>
        <dbReference type="ARBA" id="ARBA00022490"/>
    </source>
</evidence>
<dbReference type="OrthoDB" id="5175124at2"/>
<evidence type="ECO:0000256" key="1">
    <source>
        <dbReference type="ARBA" id="ARBA00004496"/>
    </source>
</evidence>
<dbReference type="EMBL" id="VIWX01000001">
    <property type="protein sequence ID" value="TWG08827.1"/>
    <property type="molecule type" value="Genomic_DNA"/>
</dbReference>
<keyword evidence="6" id="KW-1185">Reference proteome</keyword>
<dbReference type="AlphaFoldDB" id="A0A561VBA7"/>
<keyword evidence="3" id="KW-0963">Cytoplasm</keyword>
<evidence type="ECO:0000256" key="2">
    <source>
        <dbReference type="ARBA" id="ARBA00006411"/>
    </source>
</evidence>
<comment type="caution">
    <text evidence="5">The sequence shown here is derived from an EMBL/GenBank/DDBJ whole genome shotgun (WGS) entry which is preliminary data.</text>
</comment>
<evidence type="ECO:0000313" key="5">
    <source>
        <dbReference type="EMBL" id="TWG08827.1"/>
    </source>
</evidence>
<comment type="similarity">
    <text evidence="2">Belongs to the EspG family.</text>
</comment>
<keyword evidence="4" id="KW-0143">Chaperone</keyword>
<reference evidence="5 6" key="1">
    <citation type="submission" date="2019-06" db="EMBL/GenBank/DDBJ databases">
        <title>Sequencing the genomes of 1000 actinobacteria strains.</title>
        <authorList>
            <person name="Klenk H.-P."/>
        </authorList>
    </citation>
    <scope>NUCLEOTIDE SEQUENCE [LARGE SCALE GENOMIC DNA]</scope>
    <source>
        <strain evidence="5 6">DSM 46699</strain>
    </source>
</reference>
<comment type="subcellular location">
    <subcellularLocation>
        <location evidence="1">Cytoplasm</location>
    </subcellularLocation>
</comment>
<accession>A0A561VBA7</accession>
<dbReference type="RefSeq" id="WP_145737544.1">
    <property type="nucleotide sequence ID" value="NZ_VIWX01000001.1"/>
</dbReference>
<proteinExistence type="inferred from homology"/>
<gene>
    <name evidence="5" type="ORF">FHU35_111453</name>
</gene>